<proteinExistence type="predicted"/>
<dbReference type="AlphaFoldDB" id="A0A6C0C8U3"/>
<name>A0A6C0C8U3_9ZZZZ</name>
<sequence length="231" mass="26365">MDAHKYYTFLIVCCDNAVPLNQNGIIGGVIYVEKGWPCEDLSFEMCANKGVRFIELVPNGYHKVSEQIVAKKYSVYVGSSRHDDVIRINFRLSLSKCDNSLSQFAEGYDKQHGCFDVIHDLFSVEMSYKTNNGARTISECLSICRQVTLIDTVKYSLETVVRYLSKQQYIYAQCEMIDIIQKIKAFDVTKSKNLLFDLESYHDLLVSATIETLTCKADKIISNLLECEQKN</sequence>
<accession>A0A6C0C8U3</accession>
<protein>
    <submittedName>
        <fullName evidence="1">Uncharacterized protein</fullName>
    </submittedName>
</protein>
<dbReference type="EMBL" id="MN739352">
    <property type="protein sequence ID" value="QHS99913.1"/>
    <property type="molecule type" value="Genomic_DNA"/>
</dbReference>
<reference evidence="1" key="1">
    <citation type="journal article" date="2020" name="Nature">
        <title>Giant virus diversity and host interactions through global metagenomics.</title>
        <authorList>
            <person name="Schulz F."/>
            <person name="Roux S."/>
            <person name="Paez-Espino D."/>
            <person name="Jungbluth S."/>
            <person name="Walsh D.A."/>
            <person name="Denef V.J."/>
            <person name="McMahon K.D."/>
            <person name="Konstantinidis K.T."/>
            <person name="Eloe-Fadrosh E.A."/>
            <person name="Kyrpides N.C."/>
            <person name="Woyke T."/>
        </authorList>
    </citation>
    <scope>NUCLEOTIDE SEQUENCE</scope>
    <source>
        <strain evidence="1">GVMAG-M-3300020192-26</strain>
    </source>
</reference>
<evidence type="ECO:0000313" key="1">
    <source>
        <dbReference type="EMBL" id="QHS99913.1"/>
    </source>
</evidence>
<organism evidence="1">
    <name type="scientific">viral metagenome</name>
    <dbReference type="NCBI Taxonomy" id="1070528"/>
    <lineage>
        <taxon>unclassified sequences</taxon>
        <taxon>metagenomes</taxon>
        <taxon>organismal metagenomes</taxon>
    </lineage>
</organism>